<comment type="cofactor">
    <cofactor evidence="1">
        <name>Fe(2+)</name>
        <dbReference type="ChEBI" id="CHEBI:29033"/>
    </cofactor>
</comment>
<evidence type="ECO:0000313" key="7">
    <source>
        <dbReference type="Proteomes" id="UP001158576"/>
    </source>
</evidence>
<reference evidence="6 7" key="1">
    <citation type="submission" date="2021-04" db="EMBL/GenBank/DDBJ databases">
        <authorList>
            <person name="Bliznina A."/>
        </authorList>
    </citation>
    <scope>NUCLEOTIDE SEQUENCE [LARGE SCALE GENOMIC DNA]</scope>
</reference>
<proteinExistence type="inferred from homology"/>
<keyword evidence="7" id="KW-1185">Reference proteome</keyword>
<keyword evidence="5" id="KW-0408">Iron</keyword>
<evidence type="ECO:0000256" key="5">
    <source>
        <dbReference type="ARBA" id="ARBA00023004"/>
    </source>
</evidence>
<dbReference type="Pfam" id="PF03055">
    <property type="entry name" value="RPE65"/>
    <property type="match status" value="1"/>
</dbReference>
<accession>A0ABN7SS75</accession>
<dbReference type="EMBL" id="OU015566">
    <property type="protein sequence ID" value="CAG5104199.1"/>
    <property type="molecule type" value="Genomic_DNA"/>
</dbReference>
<keyword evidence="3" id="KW-0479">Metal-binding</keyword>
<organism evidence="6 7">
    <name type="scientific">Oikopleura dioica</name>
    <name type="common">Tunicate</name>
    <dbReference type="NCBI Taxonomy" id="34765"/>
    <lineage>
        <taxon>Eukaryota</taxon>
        <taxon>Metazoa</taxon>
        <taxon>Chordata</taxon>
        <taxon>Tunicata</taxon>
        <taxon>Appendicularia</taxon>
        <taxon>Copelata</taxon>
        <taxon>Oikopleuridae</taxon>
        <taxon>Oikopleura</taxon>
    </lineage>
</organism>
<comment type="similarity">
    <text evidence="2">Belongs to the carotenoid oxygenase family.</text>
</comment>
<keyword evidence="4" id="KW-0560">Oxidoreductase</keyword>
<name>A0ABN7SS75_OIKDI</name>
<dbReference type="PANTHER" id="PTHR10543:SF24">
    <property type="entry name" value="CAROTENOID ISOMEROOXYGENASE"/>
    <property type="match status" value="1"/>
</dbReference>
<evidence type="ECO:0000313" key="6">
    <source>
        <dbReference type="EMBL" id="CAG5104199.1"/>
    </source>
</evidence>
<dbReference type="PANTHER" id="PTHR10543">
    <property type="entry name" value="BETA-CAROTENE DIOXYGENASE"/>
    <property type="match status" value="1"/>
</dbReference>
<evidence type="ECO:0000256" key="2">
    <source>
        <dbReference type="ARBA" id="ARBA00006787"/>
    </source>
</evidence>
<dbReference type="Proteomes" id="UP001158576">
    <property type="component" value="Chromosome 1"/>
</dbReference>
<gene>
    <name evidence="6" type="ORF">OKIOD_LOCUS9904</name>
</gene>
<dbReference type="InterPro" id="IPR004294">
    <property type="entry name" value="Carotenoid_Oase"/>
</dbReference>
<protein>
    <submittedName>
        <fullName evidence="6">Oidioi.mRNA.OKI2018_I69.chr1.g1139.t1.cds</fullName>
    </submittedName>
</protein>
<evidence type="ECO:0000256" key="4">
    <source>
        <dbReference type="ARBA" id="ARBA00023002"/>
    </source>
</evidence>
<evidence type="ECO:0000256" key="1">
    <source>
        <dbReference type="ARBA" id="ARBA00001954"/>
    </source>
</evidence>
<sequence>MIFLVFFSFVLCADDDISLTDDVGKAYQSMSEIPDPIELTEITGNIPEWLEGSIYRNGPGRYEYGNDTFKHLFDPSAMIQKLKFENGSVFYQRRLINSTHTMRNLEEERIVLTEMGTWTEPENFGEIHAEDISMERCRHLYESFPTDNTVVSVYPIHGWIVAFTESPIITLNDPETLETKHILDIRKASSYPEGLSLSTVLAHGVIDSNGDFWTFATGIMLPKFGFIPKVVYLALKISASAKSEKSTPEEFLASISFSGYIFNEDERDLNMRYFHSFVQASDDFLVLPFTSLELQPSALLESCRNGNPPIEMMSFNKYNKGLYRIFDKKQMKWYPKIFKSKETLQMHPIQGFVDEESNEIVLDTLEIPNRQLIDDLFLENLNKTGADLFDAYWSIIPVGVPVRYRMNMDNLNSMMEEEINEEKLFDDDLETFQAYTLGGTDFPAVDLTKINEEQDDFWSQGIGNLVADRIYHSKISTGERWVWRESGFSPSEPLFIRKPESNNPLDGVVISIVSPLEIDSRERAFVVILEPEDLKEIARIYFKEDVDIALSFHGVFVPSKN</sequence>
<evidence type="ECO:0000256" key="3">
    <source>
        <dbReference type="ARBA" id="ARBA00022723"/>
    </source>
</evidence>